<dbReference type="EMBL" id="VUMB01000002">
    <property type="protein sequence ID" value="MSS38953.1"/>
    <property type="molecule type" value="Genomic_DNA"/>
</dbReference>
<keyword evidence="1" id="KW-0812">Transmembrane</keyword>
<reference evidence="2 3" key="1">
    <citation type="submission" date="2019-08" db="EMBL/GenBank/DDBJ databases">
        <title>In-depth cultivation of the pig gut microbiome towards novel bacterial diversity and tailored functional studies.</title>
        <authorList>
            <person name="Wylensek D."/>
            <person name="Hitch T.C.A."/>
            <person name="Clavel T."/>
        </authorList>
    </citation>
    <scope>NUCLEOTIDE SEQUENCE [LARGE SCALE GENOMIC DNA]</scope>
    <source>
        <strain evidence="2 3">BL-389-WT-3D</strain>
    </source>
</reference>
<evidence type="ECO:0000313" key="2">
    <source>
        <dbReference type="EMBL" id="MSS38953.1"/>
    </source>
</evidence>
<dbReference type="RefSeq" id="WP_154322713.1">
    <property type="nucleotide sequence ID" value="NZ_CP045695.1"/>
</dbReference>
<keyword evidence="1" id="KW-0472">Membrane</keyword>
<evidence type="ECO:0000256" key="1">
    <source>
        <dbReference type="SAM" id="Phobius"/>
    </source>
</evidence>
<dbReference type="AlphaFoldDB" id="A0A844F312"/>
<organism evidence="2 3">
    <name type="scientific">Clostridium scindens (strain JCM 10418 / VPI 12708)</name>
    <dbReference type="NCBI Taxonomy" id="29347"/>
    <lineage>
        <taxon>Bacteria</taxon>
        <taxon>Bacillati</taxon>
        <taxon>Bacillota</taxon>
        <taxon>Clostridia</taxon>
        <taxon>Lachnospirales</taxon>
        <taxon>Lachnospiraceae</taxon>
    </lineage>
</organism>
<accession>A0A844F312</accession>
<dbReference type="Proteomes" id="UP000462363">
    <property type="component" value="Unassembled WGS sequence"/>
</dbReference>
<protein>
    <submittedName>
        <fullName evidence="2">Uncharacterized protein</fullName>
    </submittedName>
</protein>
<evidence type="ECO:0000313" key="3">
    <source>
        <dbReference type="Proteomes" id="UP000462363"/>
    </source>
</evidence>
<feature type="transmembrane region" description="Helical" evidence="1">
    <location>
        <begin position="12"/>
        <end position="37"/>
    </location>
</feature>
<name>A0A844F312_CLOSV</name>
<keyword evidence="1" id="KW-1133">Transmembrane helix</keyword>
<sequence>MEAIQELTQINYIALFISIFTALVGIKFVFSLFEWVITKLGLETKWMRQKREEHELLLQTSQNLSILQKKHQEDMNKFEDCDNEIRNDLKKLTDMFIDKEINDMRWEINNFANKISDGKECNKDSFKHCIHTYEKYEKILKENNLENGEVEISIEIINEAYKQKLKEGI</sequence>
<comment type="caution">
    <text evidence="2">The sequence shown here is derived from an EMBL/GenBank/DDBJ whole genome shotgun (WGS) entry which is preliminary data.</text>
</comment>
<gene>
    <name evidence="2" type="ORF">FYJ37_00960</name>
</gene>
<proteinExistence type="predicted"/>